<feature type="transmembrane region" description="Helical" evidence="1">
    <location>
        <begin position="6"/>
        <end position="29"/>
    </location>
</feature>
<sequence>MTRATQIGISALVTGTVASIVSAAVLALLAKTDGKGALQPVNATSHWLHGPDAAAHREFDASHTLVGYTTHHASAVFWAVPFEAWLAARPPRSAGTLLRDACAMSAIAAAVDYGLTPKRFTPGWELVLSRRSLVATYGALALGLAAGSMLARAWVSPQP</sequence>
<keyword evidence="1" id="KW-1133">Transmembrane helix</keyword>
<reference evidence="2 3" key="1">
    <citation type="journal article" date="2016" name="Int. J. Syst. Evol. Microbiol.">
        <title>Lysobacter erysipheiresistens sp. nov., an antagonist of powdery mildew, isolated from tobacco-cultivated soil.</title>
        <authorList>
            <person name="Xie B."/>
            <person name="Li T."/>
            <person name="Lin X."/>
            <person name="Wang C.J."/>
            <person name="Chen Y.J."/>
            <person name="Liu W.J."/>
            <person name="Zhao Z.W."/>
        </authorList>
    </citation>
    <scope>NUCLEOTIDE SEQUENCE [LARGE SCALE GENOMIC DNA]</scope>
    <source>
        <strain evidence="2 3">RS-LYSO-3</strain>
    </source>
</reference>
<accession>A0ABU7Z0L3</accession>
<evidence type="ECO:0008006" key="4">
    <source>
        <dbReference type="Google" id="ProtNLM"/>
    </source>
</evidence>
<evidence type="ECO:0000313" key="2">
    <source>
        <dbReference type="EMBL" id="MEG3184666.1"/>
    </source>
</evidence>
<dbReference type="EMBL" id="JAXGFP010000006">
    <property type="protein sequence ID" value="MEG3184666.1"/>
    <property type="molecule type" value="Genomic_DNA"/>
</dbReference>
<keyword evidence="3" id="KW-1185">Reference proteome</keyword>
<protein>
    <recommendedName>
        <fullName evidence="4">DUF2938 domain-containing protein</fullName>
    </recommendedName>
</protein>
<evidence type="ECO:0000313" key="3">
    <source>
        <dbReference type="Proteomes" id="UP001355056"/>
    </source>
</evidence>
<dbReference type="RefSeq" id="WP_332617412.1">
    <property type="nucleotide sequence ID" value="NZ_JAXGFP010000006.1"/>
</dbReference>
<organism evidence="2 3">
    <name type="scientific">Novilysobacter erysipheiresistens</name>
    <dbReference type="NCBI Taxonomy" id="1749332"/>
    <lineage>
        <taxon>Bacteria</taxon>
        <taxon>Pseudomonadati</taxon>
        <taxon>Pseudomonadota</taxon>
        <taxon>Gammaproteobacteria</taxon>
        <taxon>Lysobacterales</taxon>
        <taxon>Lysobacteraceae</taxon>
        <taxon>Novilysobacter</taxon>
    </lineage>
</organism>
<feature type="transmembrane region" description="Helical" evidence="1">
    <location>
        <begin position="134"/>
        <end position="155"/>
    </location>
</feature>
<evidence type="ECO:0000256" key="1">
    <source>
        <dbReference type="SAM" id="Phobius"/>
    </source>
</evidence>
<name>A0ABU7Z0L3_9GAMM</name>
<keyword evidence="1" id="KW-0812">Transmembrane</keyword>
<gene>
    <name evidence="2" type="ORF">SNE34_11660</name>
</gene>
<keyword evidence="1" id="KW-0472">Membrane</keyword>
<proteinExistence type="predicted"/>
<comment type="caution">
    <text evidence="2">The sequence shown here is derived from an EMBL/GenBank/DDBJ whole genome shotgun (WGS) entry which is preliminary data.</text>
</comment>
<dbReference type="Proteomes" id="UP001355056">
    <property type="component" value="Unassembled WGS sequence"/>
</dbReference>